<dbReference type="GO" id="GO:0006400">
    <property type="term" value="P:tRNA modification"/>
    <property type="evidence" value="ECO:0007669"/>
    <property type="project" value="UniProtKB-UniRule"/>
</dbReference>
<comment type="subcellular location">
    <subcellularLocation>
        <location evidence="6">Cytoplasm</location>
    </subcellularLocation>
</comment>
<dbReference type="InterPro" id="IPR014729">
    <property type="entry name" value="Rossmann-like_a/b/a_fold"/>
</dbReference>
<feature type="domain" description="tRNA(Ile)-lysidine/2-thiocytidine synthase N-terminal" evidence="7">
    <location>
        <begin position="1"/>
        <end position="170"/>
    </location>
</feature>
<sequence>MALMLLARRWAALTNGAARIVVLTVDHGLRPEAAAEASEVARIAGTIGFPAHILRWDGPHPDTGIEAAARDARYRLLFGAMAEQRLTHCATAHHRDDQAETVLMRLARGSGVYGLAGMARQSARGDAVLVRPLLDLARGDLRAIVTAAGLVPVDDPHNRDPRFARARMRAFMPVLAREGMTAERLAATASRLRRAAAAIDHYVDRLIAAAASVDQFGAIRLSRPLWLAEPEEIRLRALARILRAAGGAEHVPRIERVTALAAVLAGNDPVRRTLAGAVASRRADRIVFEREAGRAGLPSVALVGGFRGVWDRRFEVEIENAPPGMVLTALGEAGRLALPQPVRAGLPRTVATTPALFRDGHLVAAPLAGFTGGEHAMRASQGVARRLGEAVTAEEA</sequence>
<dbReference type="CDD" id="cd01992">
    <property type="entry name" value="TilS_N"/>
    <property type="match status" value="1"/>
</dbReference>
<dbReference type="GO" id="GO:0032267">
    <property type="term" value="F:tRNA(Ile)-lysidine synthase activity"/>
    <property type="evidence" value="ECO:0007669"/>
    <property type="project" value="UniProtKB-EC"/>
</dbReference>
<comment type="catalytic activity">
    <reaction evidence="5 6">
        <text>cytidine(34) in tRNA(Ile2) + L-lysine + ATP = lysidine(34) in tRNA(Ile2) + AMP + diphosphate + H(+)</text>
        <dbReference type="Rhea" id="RHEA:43744"/>
        <dbReference type="Rhea" id="RHEA-COMP:10625"/>
        <dbReference type="Rhea" id="RHEA-COMP:10670"/>
        <dbReference type="ChEBI" id="CHEBI:15378"/>
        <dbReference type="ChEBI" id="CHEBI:30616"/>
        <dbReference type="ChEBI" id="CHEBI:32551"/>
        <dbReference type="ChEBI" id="CHEBI:33019"/>
        <dbReference type="ChEBI" id="CHEBI:82748"/>
        <dbReference type="ChEBI" id="CHEBI:83665"/>
        <dbReference type="ChEBI" id="CHEBI:456215"/>
        <dbReference type="EC" id="6.3.4.19"/>
    </reaction>
</comment>
<comment type="function">
    <text evidence="6">Ligates lysine onto the cytidine present at position 34 of the AUA codon-specific tRNA(Ile) that contains the anticodon CAU, in an ATP-dependent manner. Cytidine is converted to lysidine, thus changing the amino acid specificity of the tRNA from methionine to isoleucine.</text>
</comment>
<dbReference type="Pfam" id="PF01171">
    <property type="entry name" value="ATP_bind_3"/>
    <property type="match status" value="1"/>
</dbReference>
<dbReference type="SUPFAM" id="SSF52402">
    <property type="entry name" value="Adenine nucleotide alpha hydrolases-like"/>
    <property type="match status" value="1"/>
</dbReference>
<dbReference type="GO" id="GO:0005524">
    <property type="term" value="F:ATP binding"/>
    <property type="evidence" value="ECO:0007669"/>
    <property type="project" value="UniProtKB-KW"/>
</dbReference>
<evidence type="ECO:0000256" key="3">
    <source>
        <dbReference type="ARBA" id="ARBA00022741"/>
    </source>
</evidence>
<dbReference type="NCBIfam" id="TIGR02432">
    <property type="entry name" value="lysidine_TilS_N"/>
    <property type="match status" value="1"/>
</dbReference>
<evidence type="ECO:0000259" key="7">
    <source>
        <dbReference type="Pfam" id="PF01171"/>
    </source>
</evidence>
<dbReference type="HAMAP" id="MF_01161">
    <property type="entry name" value="tRNA_Ile_lys_synt"/>
    <property type="match status" value="1"/>
</dbReference>
<keyword evidence="2 6" id="KW-0819">tRNA processing</keyword>
<keyword evidence="6" id="KW-0963">Cytoplasm</keyword>
<evidence type="ECO:0000256" key="2">
    <source>
        <dbReference type="ARBA" id="ARBA00022694"/>
    </source>
</evidence>
<dbReference type="EMBL" id="JACIDS010000004">
    <property type="protein sequence ID" value="MBB3932049.1"/>
    <property type="molecule type" value="Genomic_DNA"/>
</dbReference>
<proteinExistence type="inferred from homology"/>
<keyword evidence="4" id="KW-0067">ATP-binding</keyword>
<keyword evidence="1 6" id="KW-0436">Ligase</keyword>
<dbReference type="PANTHER" id="PTHR43033">
    <property type="entry name" value="TRNA(ILE)-LYSIDINE SYNTHASE-RELATED"/>
    <property type="match status" value="1"/>
</dbReference>
<dbReference type="AlphaFoldDB" id="A0A840AP34"/>
<keyword evidence="3" id="KW-0547">Nucleotide-binding</keyword>
<dbReference type="InterPro" id="IPR012094">
    <property type="entry name" value="tRNA_Ile_lys_synt"/>
</dbReference>
<name>A0A840AP34_9HYPH</name>
<evidence type="ECO:0000313" key="9">
    <source>
        <dbReference type="Proteomes" id="UP000553963"/>
    </source>
</evidence>
<evidence type="ECO:0000256" key="1">
    <source>
        <dbReference type="ARBA" id="ARBA00022598"/>
    </source>
</evidence>
<evidence type="ECO:0000256" key="4">
    <source>
        <dbReference type="ARBA" id="ARBA00022840"/>
    </source>
</evidence>
<organism evidence="8 9">
    <name type="scientific">Kaistia hirudinis</name>
    <dbReference type="NCBI Taxonomy" id="1293440"/>
    <lineage>
        <taxon>Bacteria</taxon>
        <taxon>Pseudomonadati</taxon>
        <taxon>Pseudomonadota</taxon>
        <taxon>Alphaproteobacteria</taxon>
        <taxon>Hyphomicrobiales</taxon>
        <taxon>Kaistiaceae</taxon>
        <taxon>Kaistia</taxon>
    </lineage>
</organism>
<dbReference type="Proteomes" id="UP000553963">
    <property type="component" value="Unassembled WGS sequence"/>
</dbReference>
<evidence type="ECO:0000256" key="5">
    <source>
        <dbReference type="ARBA" id="ARBA00048539"/>
    </source>
</evidence>
<comment type="caution">
    <text evidence="8">The sequence shown here is derived from an EMBL/GenBank/DDBJ whole genome shotgun (WGS) entry which is preliminary data.</text>
</comment>
<dbReference type="InterPro" id="IPR011063">
    <property type="entry name" value="TilS/TtcA_N"/>
</dbReference>
<evidence type="ECO:0000256" key="6">
    <source>
        <dbReference type="HAMAP-Rule" id="MF_01161"/>
    </source>
</evidence>
<dbReference type="PANTHER" id="PTHR43033:SF1">
    <property type="entry name" value="TRNA(ILE)-LYSIDINE SYNTHASE-RELATED"/>
    <property type="match status" value="1"/>
</dbReference>
<dbReference type="InterPro" id="IPR012795">
    <property type="entry name" value="tRNA_Ile_lys_synt_N"/>
</dbReference>
<comment type="caution">
    <text evidence="6">Lacks conserved residue(s) required for the propagation of feature annotation.</text>
</comment>
<comment type="similarity">
    <text evidence="6">Belongs to the tRNA(Ile)-lysidine synthase family.</text>
</comment>
<keyword evidence="9" id="KW-1185">Reference proteome</keyword>
<dbReference type="GO" id="GO:0005737">
    <property type="term" value="C:cytoplasm"/>
    <property type="evidence" value="ECO:0007669"/>
    <property type="project" value="UniProtKB-SubCell"/>
</dbReference>
<dbReference type="EC" id="6.3.4.19" evidence="6"/>
<gene>
    <name evidence="6" type="primary">tilS</name>
    <name evidence="8" type="ORF">GGR25_003107</name>
</gene>
<protein>
    <recommendedName>
        <fullName evidence="6">tRNA(Ile)-lysidine synthase</fullName>
        <ecNumber evidence="6">6.3.4.19</ecNumber>
    </recommendedName>
    <alternativeName>
        <fullName evidence="6">tRNA(Ile)-2-lysyl-cytidine synthase</fullName>
    </alternativeName>
    <alternativeName>
        <fullName evidence="6">tRNA(Ile)-lysidine synthetase</fullName>
    </alternativeName>
</protein>
<dbReference type="Gene3D" id="3.40.50.620">
    <property type="entry name" value="HUPs"/>
    <property type="match status" value="1"/>
</dbReference>
<accession>A0A840AP34</accession>
<reference evidence="8 9" key="1">
    <citation type="submission" date="2020-08" db="EMBL/GenBank/DDBJ databases">
        <title>Genomic Encyclopedia of Type Strains, Phase IV (KMG-IV): sequencing the most valuable type-strain genomes for metagenomic binning, comparative biology and taxonomic classification.</title>
        <authorList>
            <person name="Goeker M."/>
        </authorList>
    </citation>
    <scope>NUCLEOTIDE SEQUENCE [LARGE SCALE GENOMIC DNA]</scope>
    <source>
        <strain evidence="8 9">DSM 25966</strain>
    </source>
</reference>
<evidence type="ECO:0000313" key="8">
    <source>
        <dbReference type="EMBL" id="MBB3932049.1"/>
    </source>
</evidence>